<evidence type="ECO:0000256" key="5">
    <source>
        <dbReference type="ARBA" id="ARBA00022519"/>
    </source>
</evidence>
<evidence type="ECO:0000256" key="9">
    <source>
        <dbReference type="ARBA" id="ARBA00023002"/>
    </source>
</evidence>
<dbReference type="STRING" id="1121942.SAMN02745148_00223"/>
<evidence type="ECO:0000256" key="10">
    <source>
        <dbReference type="ARBA" id="ARBA00023136"/>
    </source>
</evidence>
<keyword evidence="7 14" id="KW-0249">Electron transport</keyword>
<dbReference type="GO" id="GO:0005886">
    <property type="term" value="C:plasma membrane"/>
    <property type="evidence" value="ECO:0007669"/>
    <property type="project" value="UniProtKB-SubCell"/>
</dbReference>
<dbReference type="InterPro" id="IPR003752">
    <property type="entry name" value="DiS_bond_form_DsbB/BdbC"/>
</dbReference>
<keyword evidence="4 14" id="KW-1003">Cell membrane</keyword>
<dbReference type="Gene3D" id="1.20.1550.10">
    <property type="entry name" value="DsbB-like"/>
    <property type="match status" value="1"/>
</dbReference>
<evidence type="ECO:0000256" key="11">
    <source>
        <dbReference type="ARBA" id="ARBA00023157"/>
    </source>
</evidence>
<dbReference type="EMBL" id="FQUJ01000002">
    <property type="protein sequence ID" value="SHE35545.1"/>
    <property type="molecule type" value="Genomic_DNA"/>
</dbReference>
<feature type="transmembrane region" description="Helical" evidence="15">
    <location>
        <begin position="68"/>
        <end position="90"/>
    </location>
</feature>
<feature type="topological domain" description="Periplasmic" evidence="14">
    <location>
        <begin position="28"/>
        <end position="45"/>
    </location>
</feature>
<dbReference type="Proteomes" id="UP000184346">
    <property type="component" value="Unassembled WGS sequence"/>
</dbReference>
<sequence length="182" mass="19386">MRFELSIRQWSLAGLAFCALMMGVALALQYVADLAPCPLCIFQRVAVLTAATLFLIAALHGPRDWGGALYGGLGLIAVGGGVAVAGRHIWLQSLPPDKVPSCGPGLDYMLEVLPLWDVMSRVLSGSGECAEIEGYWWGLTLPQWTLIGFLVLALIPLAMIVQGILNARRGRAEGQQEGVGNA</sequence>
<evidence type="ECO:0000256" key="4">
    <source>
        <dbReference type="ARBA" id="ARBA00022475"/>
    </source>
</evidence>
<evidence type="ECO:0000256" key="15">
    <source>
        <dbReference type="SAM" id="Phobius"/>
    </source>
</evidence>
<dbReference type="GO" id="GO:0015035">
    <property type="term" value="F:protein-disulfide reductase activity"/>
    <property type="evidence" value="ECO:0007669"/>
    <property type="project" value="UniProtKB-UniRule"/>
</dbReference>
<feature type="transmembrane region" description="Helical" evidence="15">
    <location>
        <begin position="44"/>
        <end position="61"/>
    </location>
</feature>
<evidence type="ECO:0000256" key="7">
    <source>
        <dbReference type="ARBA" id="ARBA00022982"/>
    </source>
</evidence>
<dbReference type="RefSeq" id="WP_072818842.1">
    <property type="nucleotide sequence ID" value="NZ_FQUJ01000002.1"/>
</dbReference>
<evidence type="ECO:0000256" key="2">
    <source>
        <dbReference type="ARBA" id="ARBA00008823"/>
    </source>
</evidence>
<feature type="disulfide bond" description="Redox-active" evidence="14">
    <location>
        <begin position="37"/>
        <end position="40"/>
    </location>
</feature>
<evidence type="ECO:0000256" key="3">
    <source>
        <dbReference type="ARBA" id="ARBA00022448"/>
    </source>
</evidence>
<comment type="function">
    <text evidence="14">Required for disulfide bond formation in some periplasmic proteins. Acts by oxidizing the DsbA protein.</text>
</comment>
<proteinExistence type="inferred from homology"/>
<feature type="topological domain" description="Cytoplasmic" evidence="14">
    <location>
        <begin position="1"/>
        <end position="10"/>
    </location>
</feature>
<keyword evidence="5" id="KW-0997">Cell inner membrane</keyword>
<reference evidence="16 17" key="1">
    <citation type="submission" date="2016-11" db="EMBL/GenBank/DDBJ databases">
        <authorList>
            <person name="Jaros S."/>
            <person name="Januszkiewicz K."/>
            <person name="Wedrychowicz H."/>
        </authorList>
    </citation>
    <scope>NUCLEOTIDE SEQUENCE [LARGE SCALE GENOMIC DNA]</scope>
    <source>
        <strain evidence="16 17">DSM 19980</strain>
    </source>
</reference>
<evidence type="ECO:0000256" key="12">
    <source>
        <dbReference type="ARBA" id="ARBA00023186"/>
    </source>
</evidence>
<dbReference type="PANTHER" id="PTHR36570:SF3">
    <property type="entry name" value="DISULFIDE BOND FORMATION PROTEIN B"/>
    <property type="match status" value="1"/>
</dbReference>
<dbReference type="GO" id="GO:0006457">
    <property type="term" value="P:protein folding"/>
    <property type="evidence" value="ECO:0007669"/>
    <property type="project" value="InterPro"/>
</dbReference>
<keyword evidence="13 14" id="KW-0676">Redox-active center</keyword>
<evidence type="ECO:0000256" key="13">
    <source>
        <dbReference type="ARBA" id="ARBA00023284"/>
    </source>
</evidence>
<evidence type="ECO:0000256" key="6">
    <source>
        <dbReference type="ARBA" id="ARBA00022692"/>
    </source>
</evidence>
<dbReference type="InterPro" id="IPR022920">
    <property type="entry name" value="Disulphide_bond_form_DsbB"/>
</dbReference>
<keyword evidence="10 14" id="KW-0472">Membrane</keyword>
<comment type="caution">
    <text evidence="14">Lacks conserved residue(s) required for the propagation of feature annotation.</text>
</comment>
<dbReference type="SUPFAM" id="SSF158442">
    <property type="entry name" value="DsbB-like"/>
    <property type="match status" value="1"/>
</dbReference>
<keyword evidence="11 14" id="KW-1015">Disulfide bond</keyword>
<gene>
    <name evidence="14" type="primary">dsbB</name>
    <name evidence="16" type="ORF">SAMN02745148_00223</name>
</gene>
<evidence type="ECO:0000256" key="8">
    <source>
        <dbReference type="ARBA" id="ARBA00022989"/>
    </source>
</evidence>
<keyword evidence="9 14" id="KW-0560">Oxidoreductase</keyword>
<evidence type="ECO:0000256" key="1">
    <source>
        <dbReference type="ARBA" id="ARBA00004429"/>
    </source>
</evidence>
<keyword evidence="3 14" id="KW-0813">Transport</keyword>
<comment type="subcellular location">
    <subcellularLocation>
        <location evidence="1">Cell inner membrane</location>
        <topology evidence="1">Multi-pass membrane protein</topology>
    </subcellularLocation>
    <subcellularLocation>
        <location evidence="14">Cell membrane</location>
        <topology evidence="14">Multi-pass membrane protein</topology>
    </subcellularLocation>
</comment>
<organism evidence="16 17">
    <name type="scientific">Modicisalibacter ilicicola DSM 19980</name>
    <dbReference type="NCBI Taxonomy" id="1121942"/>
    <lineage>
        <taxon>Bacteria</taxon>
        <taxon>Pseudomonadati</taxon>
        <taxon>Pseudomonadota</taxon>
        <taxon>Gammaproteobacteria</taxon>
        <taxon>Oceanospirillales</taxon>
        <taxon>Halomonadaceae</taxon>
        <taxon>Modicisalibacter</taxon>
    </lineage>
</organism>
<dbReference type="InterPro" id="IPR023380">
    <property type="entry name" value="DsbB-like_sf"/>
</dbReference>
<dbReference type="PANTHER" id="PTHR36570">
    <property type="entry name" value="DISULFIDE BOND FORMATION PROTEIN B"/>
    <property type="match status" value="1"/>
</dbReference>
<evidence type="ECO:0000313" key="16">
    <source>
        <dbReference type="EMBL" id="SHE35545.1"/>
    </source>
</evidence>
<keyword evidence="17" id="KW-1185">Reference proteome</keyword>
<dbReference type="Pfam" id="PF02600">
    <property type="entry name" value="DsbB"/>
    <property type="match status" value="1"/>
</dbReference>
<protein>
    <recommendedName>
        <fullName evidence="14">Disulfide bond formation protein B</fullName>
    </recommendedName>
    <alternativeName>
        <fullName evidence="14">Disulfide oxidoreductase</fullName>
    </alternativeName>
</protein>
<dbReference type="GO" id="GO:0009055">
    <property type="term" value="F:electron transfer activity"/>
    <property type="evidence" value="ECO:0007669"/>
    <property type="project" value="UniProtKB-UniRule"/>
</dbReference>
<dbReference type="InterPro" id="IPR050183">
    <property type="entry name" value="DsbB"/>
</dbReference>
<feature type="topological domain" description="Cytoplasmic" evidence="14">
    <location>
        <begin position="63"/>
        <end position="68"/>
    </location>
</feature>
<accession>A0A1M4STQ6</accession>
<comment type="similarity">
    <text evidence="2 14">Belongs to the DsbB family.</text>
</comment>
<keyword evidence="8 14" id="KW-1133">Transmembrane helix</keyword>
<feature type="topological domain" description="Cytoplasmic" evidence="14">
    <location>
        <begin position="163"/>
        <end position="182"/>
    </location>
</feature>
<evidence type="ECO:0000256" key="14">
    <source>
        <dbReference type="HAMAP-Rule" id="MF_00286"/>
    </source>
</evidence>
<dbReference type="OrthoDB" id="3711263at2"/>
<name>A0A1M4STQ6_9GAMM</name>
<evidence type="ECO:0000313" key="17">
    <source>
        <dbReference type="Proteomes" id="UP000184346"/>
    </source>
</evidence>
<keyword evidence="6 14" id="KW-0812">Transmembrane</keyword>
<keyword evidence="12 14" id="KW-0143">Chaperone</keyword>
<dbReference type="AlphaFoldDB" id="A0A1M4STQ6"/>
<feature type="transmembrane region" description="Helical" evidence="15">
    <location>
        <begin position="144"/>
        <end position="165"/>
    </location>
</feature>
<feature type="transmembrane region" description="Helical" evidence="15">
    <location>
        <begin position="12"/>
        <end position="32"/>
    </location>
</feature>
<dbReference type="HAMAP" id="MF_00286">
    <property type="entry name" value="DsbB"/>
    <property type="match status" value="1"/>
</dbReference>